<organism evidence="1 2">
    <name type="scientific">Meganyctiphanes norvegica</name>
    <name type="common">Northern krill</name>
    <name type="synonym">Thysanopoda norvegica</name>
    <dbReference type="NCBI Taxonomy" id="48144"/>
    <lineage>
        <taxon>Eukaryota</taxon>
        <taxon>Metazoa</taxon>
        <taxon>Ecdysozoa</taxon>
        <taxon>Arthropoda</taxon>
        <taxon>Crustacea</taxon>
        <taxon>Multicrustacea</taxon>
        <taxon>Malacostraca</taxon>
        <taxon>Eumalacostraca</taxon>
        <taxon>Eucarida</taxon>
        <taxon>Euphausiacea</taxon>
        <taxon>Euphausiidae</taxon>
        <taxon>Meganyctiphanes</taxon>
    </lineage>
</organism>
<dbReference type="Proteomes" id="UP001497623">
    <property type="component" value="Unassembled WGS sequence"/>
</dbReference>
<name>A0AAV2SYJ3_MEGNR</name>
<sequence length="104" mass="12117">VPQLSKMRLINALQRCSTQQGKFCTYQRYKYLHHSLRDYHQCAYFMPLLGNNNSNLNFLELGSMKNVKNPRITLETHHFCPGNLQRHAESSISTKFQSSLVSKK</sequence>
<evidence type="ECO:0000313" key="2">
    <source>
        <dbReference type="Proteomes" id="UP001497623"/>
    </source>
</evidence>
<accession>A0AAV2SYJ3</accession>
<dbReference type="EMBL" id="CAXKWB010188386">
    <property type="protein sequence ID" value="CAL4256026.1"/>
    <property type="molecule type" value="Genomic_DNA"/>
</dbReference>
<dbReference type="AlphaFoldDB" id="A0AAV2SYJ3"/>
<protein>
    <submittedName>
        <fullName evidence="1">Uncharacterized protein</fullName>
    </submittedName>
</protein>
<comment type="caution">
    <text evidence="1">The sequence shown here is derived from an EMBL/GenBank/DDBJ whole genome shotgun (WGS) entry which is preliminary data.</text>
</comment>
<feature type="non-terminal residue" evidence="1">
    <location>
        <position position="1"/>
    </location>
</feature>
<gene>
    <name evidence="1" type="ORF">MNOR_LOCUS42016</name>
</gene>
<proteinExistence type="predicted"/>
<evidence type="ECO:0000313" key="1">
    <source>
        <dbReference type="EMBL" id="CAL4256026.1"/>
    </source>
</evidence>
<reference evidence="1 2" key="1">
    <citation type="submission" date="2024-05" db="EMBL/GenBank/DDBJ databases">
        <authorList>
            <person name="Wallberg A."/>
        </authorList>
    </citation>
    <scope>NUCLEOTIDE SEQUENCE [LARGE SCALE GENOMIC DNA]</scope>
</reference>
<feature type="non-terminal residue" evidence="1">
    <location>
        <position position="104"/>
    </location>
</feature>
<keyword evidence="2" id="KW-1185">Reference proteome</keyword>